<feature type="domain" description="2Fe-2S ferredoxin-type" evidence="9">
    <location>
        <begin position="259"/>
        <end position="347"/>
    </location>
</feature>
<dbReference type="RefSeq" id="WP_229958002.1">
    <property type="nucleotide sequence ID" value="NZ_JAJJWI010000002.1"/>
</dbReference>
<evidence type="ECO:0000259" key="10">
    <source>
        <dbReference type="PROSITE" id="PS51384"/>
    </source>
</evidence>
<accession>A0ABW4WZC2</accession>
<dbReference type="InterPro" id="IPR008333">
    <property type="entry name" value="Cbr1-like_FAD-bd_dom"/>
</dbReference>
<dbReference type="InterPro" id="IPR050415">
    <property type="entry name" value="MRET"/>
</dbReference>
<dbReference type="EMBL" id="JBHUHV010000037">
    <property type="protein sequence ID" value="MFD2067621.1"/>
    <property type="molecule type" value="Genomic_DNA"/>
</dbReference>
<dbReference type="PROSITE" id="PS51085">
    <property type="entry name" value="2FE2S_FER_2"/>
    <property type="match status" value="1"/>
</dbReference>
<keyword evidence="6" id="KW-0560">Oxidoreductase</keyword>
<evidence type="ECO:0000256" key="6">
    <source>
        <dbReference type="ARBA" id="ARBA00023002"/>
    </source>
</evidence>
<evidence type="ECO:0000256" key="4">
    <source>
        <dbReference type="ARBA" id="ARBA00022723"/>
    </source>
</evidence>
<sequence>MTSDLKTLTISDIKEEAKDFKTFFFKENDADRIKYKPGQYLTLLHHSLGSEIRRSYSITSSPALHEPLSIGVKRIENGAFSRFLIDKAKVGDQVLTSGAGGFFTLPEDNNSYKQVYLFAAGSGITPIISLLKTLLYSHPDVAVVLLYSNSSIEKAIYLDTLSKLAAEFPDRFQIEYLYSNAADLTRARLYKDLLQTLVRSYAVAPYENALFYICGPLNYMRMCFYSLRQIDVPLENIRRESFAIERNVPKVAPPDTAAHQVEARFRGNTYNFSAKYPHTILRAARNEGISLPYSCEAGRCGNCVARCVEGKVWMSYNEVLTEKDLAQGLILTCVGHPVDGDVVLDIY</sequence>
<evidence type="ECO:0000256" key="3">
    <source>
        <dbReference type="ARBA" id="ARBA00022714"/>
    </source>
</evidence>
<evidence type="ECO:0000313" key="12">
    <source>
        <dbReference type="Proteomes" id="UP001597369"/>
    </source>
</evidence>
<evidence type="ECO:0000256" key="1">
    <source>
        <dbReference type="ARBA" id="ARBA00001974"/>
    </source>
</evidence>
<dbReference type="CDD" id="cd06214">
    <property type="entry name" value="PA_degradation_oxidoreductase_like"/>
    <property type="match status" value="1"/>
</dbReference>
<keyword evidence="5" id="KW-0274">FAD</keyword>
<dbReference type="SUPFAM" id="SSF54292">
    <property type="entry name" value="2Fe-2S ferredoxin-like"/>
    <property type="match status" value="1"/>
</dbReference>
<dbReference type="PROSITE" id="PS00197">
    <property type="entry name" value="2FE2S_FER_1"/>
    <property type="match status" value="1"/>
</dbReference>
<dbReference type="InterPro" id="IPR012675">
    <property type="entry name" value="Beta-grasp_dom_sf"/>
</dbReference>
<dbReference type="Gene3D" id="3.40.50.80">
    <property type="entry name" value="Nucleotide-binding domain of ferredoxin-NADP reductase (FNR) module"/>
    <property type="match status" value="1"/>
</dbReference>
<dbReference type="SUPFAM" id="SSF63380">
    <property type="entry name" value="Riboflavin synthase domain-like"/>
    <property type="match status" value="1"/>
</dbReference>
<dbReference type="Gene3D" id="2.40.30.10">
    <property type="entry name" value="Translation factors"/>
    <property type="match status" value="1"/>
</dbReference>
<dbReference type="Pfam" id="PF00111">
    <property type="entry name" value="Fer2"/>
    <property type="match status" value="1"/>
</dbReference>
<keyword evidence="3" id="KW-0001">2Fe-2S</keyword>
<keyword evidence="2" id="KW-0285">Flavoprotein</keyword>
<dbReference type="InterPro" id="IPR001709">
    <property type="entry name" value="Flavoprot_Pyr_Nucl_cyt_Rdtase"/>
</dbReference>
<dbReference type="InterPro" id="IPR001041">
    <property type="entry name" value="2Fe-2S_ferredoxin-type"/>
</dbReference>
<keyword evidence="4" id="KW-0479">Metal-binding</keyword>
<dbReference type="Pfam" id="PF00970">
    <property type="entry name" value="FAD_binding_6"/>
    <property type="match status" value="1"/>
</dbReference>
<feature type="domain" description="FAD-binding FR-type" evidence="10">
    <location>
        <begin position="3"/>
        <end position="106"/>
    </location>
</feature>
<dbReference type="InterPro" id="IPR001433">
    <property type="entry name" value="OxRdtase_FAD/NAD-bd"/>
</dbReference>
<dbReference type="CDD" id="cd00207">
    <property type="entry name" value="fer2"/>
    <property type="match status" value="1"/>
</dbReference>
<evidence type="ECO:0000256" key="2">
    <source>
        <dbReference type="ARBA" id="ARBA00022630"/>
    </source>
</evidence>
<dbReference type="PROSITE" id="PS51384">
    <property type="entry name" value="FAD_FR"/>
    <property type="match status" value="1"/>
</dbReference>
<dbReference type="Gene3D" id="3.10.20.30">
    <property type="match status" value="1"/>
</dbReference>
<gene>
    <name evidence="11" type="ORF">ACFSKU_12065</name>
</gene>
<evidence type="ECO:0000259" key="9">
    <source>
        <dbReference type="PROSITE" id="PS51085"/>
    </source>
</evidence>
<name>A0ABW4WZC2_9BACT</name>
<dbReference type="InterPro" id="IPR036010">
    <property type="entry name" value="2Fe-2S_ferredoxin-like_sf"/>
</dbReference>
<dbReference type="Proteomes" id="UP001597369">
    <property type="component" value="Unassembled WGS sequence"/>
</dbReference>
<dbReference type="PANTHER" id="PTHR47354">
    <property type="entry name" value="NADH OXIDOREDUCTASE HCR"/>
    <property type="match status" value="1"/>
</dbReference>
<keyword evidence="7" id="KW-0408">Iron</keyword>
<dbReference type="InterPro" id="IPR017927">
    <property type="entry name" value="FAD-bd_FR_type"/>
</dbReference>
<dbReference type="SUPFAM" id="SSF52343">
    <property type="entry name" value="Ferredoxin reductase-like, C-terminal NADP-linked domain"/>
    <property type="match status" value="1"/>
</dbReference>
<evidence type="ECO:0000256" key="5">
    <source>
        <dbReference type="ARBA" id="ARBA00022827"/>
    </source>
</evidence>
<dbReference type="Pfam" id="PF00175">
    <property type="entry name" value="NAD_binding_1"/>
    <property type="match status" value="1"/>
</dbReference>
<reference evidence="12" key="1">
    <citation type="journal article" date="2019" name="Int. J. Syst. Evol. Microbiol.">
        <title>The Global Catalogue of Microorganisms (GCM) 10K type strain sequencing project: providing services to taxonomists for standard genome sequencing and annotation.</title>
        <authorList>
            <consortium name="The Broad Institute Genomics Platform"/>
            <consortium name="The Broad Institute Genome Sequencing Center for Infectious Disease"/>
            <person name="Wu L."/>
            <person name="Ma J."/>
        </authorList>
    </citation>
    <scope>NUCLEOTIDE SEQUENCE [LARGE SCALE GENOMIC DNA]</scope>
    <source>
        <strain evidence="12">JCM 16545</strain>
    </source>
</reference>
<keyword evidence="8" id="KW-0411">Iron-sulfur</keyword>
<comment type="caution">
    <text evidence="11">The sequence shown here is derived from an EMBL/GenBank/DDBJ whole genome shotgun (WGS) entry which is preliminary data.</text>
</comment>
<dbReference type="InterPro" id="IPR017938">
    <property type="entry name" value="Riboflavin_synthase-like_b-brl"/>
</dbReference>
<dbReference type="InterPro" id="IPR039261">
    <property type="entry name" value="FNR_nucleotide-bd"/>
</dbReference>
<dbReference type="InterPro" id="IPR006058">
    <property type="entry name" value="2Fe2S_fd_BS"/>
</dbReference>
<keyword evidence="12" id="KW-1185">Reference proteome</keyword>
<protein>
    <submittedName>
        <fullName evidence="11">2Fe-2S iron-sulfur cluster-binding protein</fullName>
    </submittedName>
</protein>
<evidence type="ECO:0000256" key="8">
    <source>
        <dbReference type="ARBA" id="ARBA00023014"/>
    </source>
</evidence>
<dbReference type="PRINTS" id="PR00371">
    <property type="entry name" value="FPNCR"/>
</dbReference>
<dbReference type="PANTHER" id="PTHR47354:SF8">
    <property type="entry name" value="1,2-PHENYLACETYL-COA EPOXIDASE, SUBUNIT E"/>
    <property type="match status" value="1"/>
</dbReference>
<comment type="cofactor">
    <cofactor evidence="1">
        <name>FAD</name>
        <dbReference type="ChEBI" id="CHEBI:57692"/>
    </cofactor>
</comment>
<evidence type="ECO:0000313" key="11">
    <source>
        <dbReference type="EMBL" id="MFD2067621.1"/>
    </source>
</evidence>
<proteinExistence type="predicted"/>
<dbReference type="PRINTS" id="PR00410">
    <property type="entry name" value="PHEHYDRXLASE"/>
</dbReference>
<evidence type="ECO:0000256" key="7">
    <source>
        <dbReference type="ARBA" id="ARBA00023004"/>
    </source>
</evidence>
<organism evidence="11 12">
    <name type="scientific">Pontibacter silvestris</name>
    <dbReference type="NCBI Taxonomy" id="2305183"/>
    <lineage>
        <taxon>Bacteria</taxon>
        <taxon>Pseudomonadati</taxon>
        <taxon>Bacteroidota</taxon>
        <taxon>Cytophagia</taxon>
        <taxon>Cytophagales</taxon>
        <taxon>Hymenobacteraceae</taxon>
        <taxon>Pontibacter</taxon>
    </lineage>
</organism>